<sequence length="250" mass="27251">MPRSSPRRRDGRGSMSRSAEFPGALRRALQGDLEAAAAYLDRSEDRDRYAVYANNRAVALADTLSRAFPAVLTLVGRRFFRAVAIEFANTHPPENPVLALYGARFADFLAGFPPLARLAYVADVARLDRAWSEAHFASDAGLYDPAPAPDEPLVLSPRARLLTLSWPVHDLWQASRQKLAPPSDQLEPNAQHALVWRGAEGMESEILTPAEFEALARPPCGAPAGTAILFPFITRGALIAQGRTGPETVR</sequence>
<dbReference type="Proteomes" id="UP000308054">
    <property type="component" value="Unassembled WGS sequence"/>
</dbReference>
<evidence type="ECO:0000313" key="3">
    <source>
        <dbReference type="EMBL" id="TGY89194.1"/>
    </source>
</evidence>
<dbReference type="Pfam" id="PF09836">
    <property type="entry name" value="DUF2063"/>
    <property type="match status" value="1"/>
</dbReference>
<reference evidence="3 4" key="1">
    <citation type="journal article" date="2017" name="Int. J. Syst. Evol. Microbiol.">
        <title>Marinicauda algicola sp. nov., isolated from a marine red alga Rhodosorus marinus.</title>
        <authorList>
            <person name="Jeong S.E."/>
            <person name="Jeon S.H."/>
            <person name="Chun B.H."/>
            <person name="Kim D.W."/>
            <person name="Jeon C.O."/>
        </authorList>
    </citation>
    <scope>NUCLEOTIDE SEQUENCE [LARGE SCALE GENOMIC DNA]</scope>
    <source>
        <strain evidence="3 4">JCM 31718</strain>
    </source>
</reference>
<gene>
    <name evidence="3" type="ORF">E5163_08735</name>
</gene>
<dbReference type="Gene3D" id="1.10.150.690">
    <property type="entry name" value="DUF2063"/>
    <property type="match status" value="1"/>
</dbReference>
<accession>A0A4S2H177</accession>
<dbReference type="EMBL" id="SRXW01000002">
    <property type="protein sequence ID" value="TGY89194.1"/>
    <property type="molecule type" value="Genomic_DNA"/>
</dbReference>
<evidence type="ECO:0000313" key="4">
    <source>
        <dbReference type="Proteomes" id="UP000308054"/>
    </source>
</evidence>
<feature type="region of interest" description="Disordered" evidence="1">
    <location>
        <begin position="1"/>
        <end position="21"/>
    </location>
</feature>
<feature type="domain" description="Putative DNA-binding" evidence="2">
    <location>
        <begin position="32"/>
        <end position="109"/>
    </location>
</feature>
<dbReference type="AlphaFoldDB" id="A0A4S2H177"/>
<dbReference type="InterPro" id="IPR018640">
    <property type="entry name" value="DUF2063"/>
</dbReference>
<evidence type="ECO:0000259" key="2">
    <source>
        <dbReference type="Pfam" id="PF09836"/>
    </source>
</evidence>
<proteinExistence type="predicted"/>
<dbReference type="InterPro" id="IPR044922">
    <property type="entry name" value="DUF2063_N_sf"/>
</dbReference>
<evidence type="ECO:0000256" key="1">
    <source>
        <dbReference type="SAM" id="MobiDB-lite"/>
    </source>
</evidence>
<organism evidence="3 4">
    <name type="scientific">Marinicauda algicola</name>
    <dbReference type="NCBI Taxonomy" id="2029849"/>
    <lineage>
        <taxon>Bacteria</taxon>
        <taxon>Pseudomonadati</taxon>
        <taxon>Pseudomonadota</taxon>
        <taxon>Alphaproteobacteria</taxon>
        <taxon>Maricaulales</taxon>
        <taxon>Maricaulaceae</taxon>
        <taxon>Marinicauda</taxon>
    </lineage>
</organism>
<protein>
    <recommendedName>
        <fullName evidence="2">Putative DNA-binding domain-containing protein</fullName>
    </recommendedName>
</protein>
<name>A0A4S2H177_9PROT</name>
<comment type="caution">
    <text evidence="3">The sequence shown here is derived from an EMBL/GenBank/DDBJ whole genome shotgun (WGS) entry which is preliminary data.</text>
</comment>
<keyword evidence="4" id="KW-1185">Reference proteome</keyword>